<name>A0A9D5A9F2_PEA</name>
<dbReference type="Proteomes" id="UP001058974">
    <property type="component" value="Chromosome 6"/>
</dbReference>
<dbReference type="PANTHER" id="PTHR45644:SF83">
    <property type="entry name" value="P-LOOP CONTAINING NUCLEOSIDE TRIPHOSPHATE HYDROLASES SUPERFAMILY PROTEIN"/>
    <property type="match status" value="1"/>
</dbReference>
<keyword evidence="5" id="KW-0496">Mitochondrion</keyword>
<evidence type="ECO:0000259" key="7">
    <source>
        <dbReference type="SMART" id="SM00382"/>
    </source>
</evidence>
<keyword evidence="6" id="KW-0472">Membrane</keyword>
<gene>
    <name evidence="8" type="ORF">KIW84_065270</name>
</gene>
<dbReference type="Gramene" id="Psat06G0527000-T1">
    <property type="protein sequence ID" value="KAI5400314.1"/>
    <property type="gene ID" value="KIW84_065270"/>
</dbReference>
<evidence type="ECO:0000313" key="9">
    <source>
        <dbReference type="Proteomes" id="UP001058974"/>
    </source>
</evidence>
<dbReference type="Gene3D" id="1.10.8.60">
    <property type="match status" value="1"/>
</dbReference>
<dbReference type="InterPro" id="IPR003960">
    <property type="entry name" value="ATPase_AAA_CS"/>
</dbReference>
<evidence type="ECO:0000256" key="6">
    <source>
        <dbReference type="SAM" id="Phobius"/>
    </source>
</evidence>
<dbReference type="Pfam" id="PF24933">
    <property type="entry name" value="DUF7751"/>
    <property type="match status" value="1"/>
</dbReference>
<comment type="caution">
    <text evidence="8">The sequence shown here is derived from an EMBL/GenBank/DDBJ whole genome shotgun (WGS) entry which is preliminary data.</text>
</comment>
<reference evidence="8 9" key="1">
    <citation type="journal article" date="2022" name="Nat. Genet.">
        <title>Improved pea reference genome and pan-genome highlight genomic features and evolutionary characteristics.</title>
        <authorList>
            <person name="Yang T."/>
            <person name="Liu R."/>
            <person name="Luo Y."/>
            <person name="Hu S."/>
            <person name="Wang D."/>
            <person name="Wang C."/>
            <person name="Pandey M.K."/>
            <person name="Ge S."/>
            <person name="Xu Q."/>
            <person name="Li N."/>
            <person name="Li G."/>
            <person name="Huang Y."/>
            <person name="Saxena R.K."/>
            <person name="Ji Y."/>
            <person name="Li M."/>
            <person name="Yan X."/>
            <person name="He Y."/>
            <person name="Liu Y."/>
            <person name="Wang X."/>
            <person name="Xiang C."/>
            <person name="Varshney R.K."/>
            <person name="Ding H."/>
            <person name="Gao S."/>
            <person name="Zong X."/>
        </authorList>
    </citation>
    <scope>NUCLEOTIDE SEQUENCE [LARGE SCALE GENOMIC DNA]</scope>
    <source>
        <strain evidence="8 9">cv. Zhongwan 6</strain>
    </source>
</reference>
<dbReference type="PROSITE" id="PS00674">
    <property type="entry name" value="AAA"/>
    <property type="match status" value="1"/>
</dbReference>
<dbReference type="PANTHER" id="PTHR45644">
    <property type="entry name" value="AAA ATPASE, PUTATIVE (AFU_ORTHOLOGUE AFUA_2G12920)-RELATED-RELATED"/>
    <property type="match status" value="1"/>
</dbReference>
<dbReference type="Gene3D" id="3.40.50.300">
    <property type="entry name" value="P-loop containing nucleotide triphosphate hydrolases"/>
    <property type="match status" value="1"/>
</dbReference>
<keyword evidence="3" id="KW-1000">Mitochondrion outer membrane</keyword>
<feature type="domain" description="AAA+ ATPase" evidence="7">
    <location>
        <begin position="460"/>
        <end position="596"/>
    </location>
</feature>
<dbReference type="GO" id="GO:0005741">
    <property type="term" value="C:mitochondrial outer membrane"/>
    <property type="evidence" value="ECO:0007669"/>
    <property type="project" value="UniProtKB-SubCell"/>
</dbReference>
<dbReference type="InterPro" id="IPR041569">
    <property type="entry name" value="AAA_lid_3"/>
</dbReference>
<feature type="transmembrane region" description="Helical" evidence="6">
    <location>
        <begin position="12"/>
        <end position="31"/>
    </location>
</feature>
<evidence type="ECO:0000256" key="5">
    <source>
        <dbReference type="ARBA" id="ARBA00023128"/>
    </source>
</evidence>
<dbReference type="InterPro" id="IPR027417">
    <property type="entry name" value="P-loop_NTPase"/>
</dbReference>
<comment type="subcellular location">
    <subcellularLocation>
        <location evidence="1">Mitochondrion outer membrane</location>
        <topology evidence="1">Single-pass membrane protein</topology>
    </subcellularLocation>
</comment>
<dbReference type="GO" id="GO:0016887">
    <property type="term" value="F:ATP hydrolysis activity"/>
    <property type="evidence" value="ECO:0007669"/>
    <property type="project" value="InterPro"/>
</dbReference>
<evidence type="ECO:0000256" key="1">
    <source>
        <dbReference type="ARBA" id="ARBA00004572"/>
    </source>
</evidence>
<evidence type="ECO:0000256" key="4">
    <source>
        <dbReference type="ARBA" id="ARBA00022840"/>
    </source>
</evidence>
<dbReference type="SUPFAM" id="SSF52540">
    <property type="entry name" value="P-loop containing nucleoside triphosphate hydrolases"/>
    <property type="match status" value="1"/>
</dbReference>
<dbReference type="AlphaFoldDB" id="A0A9D5A9F2"/>
<dbReference type="InterPro" id="IPR051701">
    <property type="entry name" value="Mito_OM_Translocase_MSP1"/>
</dbReference>
<evidence type="ECO:0000256" key="3">
    <source>
        <dbReference type="ARBA" id="ARBA00022787"/>
    </source>
</evidence>
<dbReference type="InterPro" id="IPR003593">
    <property type="entry name" value="AAA+_ATPase"/>
</dbReference>
<dbReference type="EMBL" id="JAMSHJ010000006">
    <property type="protein sequence ID" value="KAI5400314.1"/>
    <property type="molecule type" value="Genomic_DNA"/>
</dbReference>
<keyword evidence="9" id="KW-1185">Reference proteome</keyword>
<organism evidence="8 9">
    <name type="scientific">Pisum sativum</name>
    <name type="common">Garden pea</name>
    <name type="synonym">Lathyrus oleraceus</name>
    <dbReference type="NCBI Taxonomy" id="3888"/>
    <lineage>
        <taxon>Eukaryota</taxon>
        <taxon>Viridiplantae</taxon>
        <taxon>Streptophyta</taxon>
        <taxon>Embryophyta</taxon>
        <taxon>Tracheophyta</taxon>
        <taxon>Spermatophyta</taxon>
        <taxon>Magnoliopsida</taxon>
        <taxon>eudicotyledons</taxon>
        <taxon>Gunneridae</taxon>
        <taxon>Pentapetalae</taxon>
        <taxon>rosids</taxon>
        <taxon>fabids</taxon>
        <taxon>Fabales</taxon>
        <taxon>Fabaceae</taxon>
        <taxon>Papilionoideae</taxon>
        <taxon>50 kb inversion clade</taxon>
        <taxon>NPAAA clade</taxon>
        <taxon>Hologalegina</taxon>
        <taxon>IRL clade</taxon>
        <taxon>Fabeae</taxon>
        <taxon>Lathyrus</taxon>
    </lineage>
</organism>
<dbReference type="SMART" id="SM00382">
    <property type="entry name" value="AAA"/>
    <property type="match status" value="1"/>
</dbReference>
<keyword evidence="6" id="KW-0812">Transmembrane</keyword>
<keyword evidence="4" id="KW-0067">ATP-binding</keyword>
<protein>
    <recommendedName>
        <fullName evidence="7">AAA+ ATPase domain-containing protein</fullName>
    </recommendedName>
</protein>
<evidence type="ECO:0000256" key="2">
    <source>
        <dbReference type="ARBA" id="ARBA00022741"/>
    </source>
</evidence>
<dbReference type="GO" id="GO:0005524">
    <property type="term" value="F:ATP binding"/>
    <property type="evidence" value="ECO:0007669"/>
    <property type="project" value="UniProtKB-KW"/>
</dbReference>
<proteinExistence type="predicted"/>
<dbReference type="InterPro" id="IPR056653">
    <property type="entry name" value="DUF7751"/>
</dbReference>
<accession>A0A9D5A9F2</accession>
<dbReference type="FunFam" id="3.40.50.300:FF:000416">
    <property type="entry name" value="p-loop nucleoside triphosphate hydrolase superfamily protein"/>
    <property type="match status" value="1"/>
</dbReference>
<keyword evidence="2" id="KW-0547">Nucleotide-binding</keyword>
<dbReference type="Pfam" id="PF00004">
    <property type="entry name" value="AAA"/>
    <property type="match status" value="1"/>
</dbReference>
<keyword evidence="6" id="KW-1133">Transmembrane helix</keyword>
<evidence type="ECO:0000313" key="8">
    <source>
        <dbReference type="EMBL" id="KAI5400314.1"/>
    </source>
</evidence>
<sequence length="905" mass="103011">MKNWILDRQEKHVLFSALCFAGFNLGMIRWARNRLSIDISKNQMMELMNLVFDSTDPKLTLDNFPYHLSEKTKILLTSAGYVHLTQHQLYKHAKNLSPINRAILLSGPGEFYQQCLAKALAHYFESKILILDMNYLSSKMHGTYGCYGNGLFLLDETVELVSDLIGSLSTLSSKLYKNASTASKQPDHTRTPWKCGRRFCFNEKLLLDSLYKVLVSISETGPVILYIKNVEEIFLQSRRMYRLFHKLFNKLSGPVLIIGSRSYDSKNKGIKVDRLFPYNIEIKPPQDATSARLWKDQIEDAMKKTQLQDNTNYIAGVLAANDIDCDDLNSMSYDDIMLLRNHIYEIAASAIFYQLMVNKQPEYRNGKLIMSAKSLCHLSSVFQEVDIIGKDKKDTKESKNVPDDNAYEKTIRQELIPANKIKVSFSDIGALDDVKESLQESIMLPLRRPEIFKRGGILKPCKGVLLFGPPGTGKTMLAKAIAKEAGASFINVSTSTITDMWYGNSEKNVRAVFSLAAKVAPTIIFVDEVDSLLGGRTSDEQSVGRRIKNEFMSHWDGLLTKSNDKIIVLGATNLPFSLDEAIIRRFHRRIMVGLPSAENRETILKTILAKEKHEDIDFKELSTMTEGYSGSDLKNLCNTAAYGPIKELMQQEKEQAMKKRKKGAEVENSKDDSNPIEEDHVIVLRPLNMEDMKEAKNKEELYKLRQGTLDISDYFTKMKVYHDKDYVIRFLKGLNENFSANKSQIMLMNPLPCIGIVFSLFIQQKRELYIPLHDLPPSDASDQSFTPPTFLANTSQVKPKWKRTRPPRGIKRIRTPRGRTNHILDTCFMKHNYPLGFKNKGKTSQENGFDDSKGTITHLVQNIQALSLLVLLENNFKVSLACYYYTPILSIPLFISSNYGHLNFI</sequence>
<dbReference type="InterPro" id="IPR003959">
    <property type="entry name" value="ATPase_AAA_core"/>
</dbReference>
<dbReference type="Pfam" id="PF17862">
    <property type="entry name" value="AAA_lid_3"/>
    <property type="match status" value="1"/>
</dbReference>